<dbReference type="PIRSF" id="PIRSF001438">
    <property type="entry name" value="4pyrrol_synth_OHMeBilane_synth"/>
    <property type="match status" value="1"/>
</dbReference>
<keyword evidence="13" id="KW-1185">Reference proteome</keyword>
<evidence type="ECO:0000256" key="7">
    <source>
        <dbReference type="ARBA" id="ARBA00023244"/>
    </source>
</evidence>
<dbReference type="EC" id="2.5.1.61" evidence="9"/>
<evidence type="ECO:0000256" key="6">
    <source>
        <dbReference type="ARBA" id="ARBA00022679"/>
    </source>
</evidence>
<evidence type="ECO:0000313" key="13">
    <source>
        <dbReference type="Proteomes" id="UP001156666"/>
    </source>
</evidence>
<protein>
    <recommendedName>
        <fullName evidence="9">Hydroxymethylbilane synthase</fullName>
        <ecNumber evidence="9">2.5.1.61</ecNumber>
    </recommendedName>
</protein>
<evidence type="ECO:0000256" key="5">
    <source>
        <dbReference type="ARBA" id="ARBA00011245"/>
    </source>
</evidence>
<dbReference type="PANTHER" id="PTHR11557:SF0">
    <property type="entry name" value="PORPHOBILINOGEN DEAMINASE"/>
    <property type="match status" value="1"/>
</dbReference>
<dbReference type="InterPro" id="IPR036803">
    <property type="entry name" value="Porphobilinogen_deaminase_C_sf"/>
</dbReference>
<feature type="domain" description="Porphobilinogen deaminase C-terminal" evidence="11">
    <location>
        <begin position="218"/>
        <end position="271"/>
    </location>
</feature>
<evidence type="ECO:0000313" key="12">
    <source>
        <dbReference type="EMBL" id="GLR19114.1"/>
    </source>
</evidence>
<keyword evidence="6" id="KW-0808">Transferase</keyword>
<comment type="subunit">
    <text evidence="5">Monomer.</text>
</comment>
<dbReference type="GO" id="GO:0006783">
    <property type="term" value="P:heme biosynthetic process"/>
    <property type="evidence" value="ECO:0007669"/>
    <property type="project" value="TreeGrafter"/>
</dbReference>
<dbReference type="Proteomes" id="UP001156666">
    <property type="component" value="Unassembled WGS sequence"/>
</dbReference>
<dbReference type="InterPro" id="IPR022417">
    <property type="entry name" value="Porphobilin_deaminase_N"/>
</dbReference>
<dbReference type="InterPro" id="IPR022418">
    <property type="entry name" value="Porphobilinogen_deaminase_C"/>
</dbReference>
<dbReference type="AlphaFoldDB" id="A0AA37ST10"/>
<gene>
    <name evidence="12" type="primary">hemC</name>
    <name evidence="12" type="ORF">GCM10007940_37300</name>
</gene>
<dbReference type="Pfam" id="PF03900">
    <property type="entry name" value="Porphobil_deamC"/>
    <property type="match status" value="1"/>
</dbReference>
<feature type="domain" description="Porphobilinogen deaminase N-terminal" evidence="10">
    <location>
        <begin position="3"/>
        <end position="204"/>
    </location>
</feature>
<dbReference type="Gene3D" id="3.40.190.10">
    <property type="entry name" value="Periplasmic binding protein-like II"/>
    <property type="match status" value="2"/>
</dbReference>
<proteinExistence type="inferred from homology"/>
<dbReference type="PRINTS" id="PR00151">
    <property type="entry name" value="PORPHBDMNASE"/>
</dbReference>
<dbReference type="Pfam" id="PF01379">
    <property type="entry name" value="Porphobil_deam"/>
    <property type="match status" value="1"/>
</dbReference>
<dbReference type="GO" id="GO:0004418">
    <property type="term" value="F:hydroxymethylbilane synthase activity"/>
    <property type="evidence" value="ECO:0007669"/>
    <property type="project" value="UniProtKB-UniRule"/>
</dbReference>
<dbReference type="EMBL" id="BSOH01000027">
    <property type="protein sequence ID" value="GLR19114.1"/>
    <property type="molecule type" value="Genomic_DNA"/>
</dbReference>
<evidence type="ECO:0000259" key="10">
    <source>
        <dbReference type="Pfam" id="PF01379"/>
    </source>
</evidence>
<evidence type="ECO:0000256" key="8">
    <source>
        <dbReference type="ARBA" id="ARBA00048169"/>
    </source>
</evidence>
<evidence type="ECO:0000256" key="4">
    <source>
        <dbReference type="ARBA" id="ARBA00005638"/>
    </source>
</evidence>
<dbReference type="InterPro" id="IPR000860">
    <property type="entry name" value="HemC"/>
</dbReference>
<dbReference type="SUPFAM" id="SSF53850">
    <property type="entry name" value="Periplasmic binding protein-like II"/>
    <property type="match status" value="1"/>
</dbReference>
<reference evidence="12" key="2">
    <citation type="submission" date="2023-01" db="EMBL/GenBank/DDBJ databases">
        <title>Draft genome sequence of Portibacter lacus strain NBRC 108769.</title>
        <authorList>
            <person name="Sun Q."/>
            <person name="Mori K."/>
        </authorList>
    </citation>
    <scope>NUCLEOTIDE SEQUENCE</scope>
    <source>
        <strain evidence="12">NBRC 108769</strain>
    </source>
</reference>
<comment type="similarity">
    <text evidence="4">Belongs to the HMBS family.</text>
</comment>
<evidence type="ECO:0000256" key="9">
    <source>
        <dbReference type="NCBIfam" id="TIGR00212"/>
    </source>
</evidence>
<comment type="catalytic activity">
    <reaction evidence="8">
        <text>4 porphobilinogen + H2O = hydroxymethylbilane + 4 NH4(+)</text>
        <dbReference type="Rhea" id="RHEA:13185"/>
        <dbReference type="ChEBI" id="CHEBI:15377"/>
        <dbReference type="ChEBI" id="CHEBI:28938"/>
        <dbReference type="ChEBI" id="CHEBI:57845"/>
        <dbReference type="ChEBI" id="CHEBI:58126"/>
        <dbReference type="EC" id="2.5.1.61"/>
    </reaction>
</comment>
<organism evidence="12 13">
    <name type="scientific">Portibacter lacus</name>
    <dbReference type="NCBI Taxonomy" id="1099794"/>
    <lineage>
        <taxon>Bacteria</taxon>
        <taxon>Pseudomonadati</taxon>
        <taxon>Bacteroidota</taxon>
        <taxon>Saprospiria</taxon>
        <taxon>Saprospirales</taxon>
        <taxon>Haliscomenobacteraceae</taxon>
        <taxon>Portibacter</taxon>
    </lineage>
</organism>
<reference evidence="12" key="1">
    <citation type="journal article" date="2014" name="Int. J. Syst. Evol. Microbiol.">
        <title>Complete genome sequence of Corynebacterium casei LMG S-19264T (=DSM 44701T), isolated from a smear-ripened cheese.</title>
        <authorList>
            <consortium name="US DOE Joint Genome Institute (JGI-PGF)"/>
            <person name="Walter F."/>
            <person name="Albersmeier A."/>
            <person name="Kalinowski J."/>
            <person name="Ruckert C."/>
        </authorList>
    </citation>
    <scope>NUCLEOTIDE SEQUENCE</scope>
    <source>
        <strain evidence="12">NBRC 108769</strain>
    </source>
</reference>
<comment type="function">
    <text evidence="2">Tetrapolymerization of the monopyrrole PBG into the hydroxymethylbilane pre-uroporphyrinogen in several discrete steps.</text>
</comment>
<dbReference type="PANTHER" id="PTHR11557">
    <property type="entry name" value="PORPHOBILINOGEN DEAMINASE"/>
    <property type="match status" value="1"/>
</dbReference>
<evidence type="ECO:0000256" key="1">
    <source>
        <dbReference type="ARBA" id="ARBA00001916"/>
    </source>
</evidence>
<sequence length="301" mass="33450">MLIKIGTRKSKLALWQANYLKGEIENLGLKAELVLIDSLGDIDKTSELGKLNQTGIFTKALDNALLDKEIHLAIHSLKDYPTVPPDGITITSTGQREDPRDVLVNNDVERDITASVFNIGTGSIRRKAQWKYKYKNTIFHNLRGNVPTRLEKLWDSDWDGIIMAHAGLNRLSMLNDQCTTLDWMIPAPSQGVLGISYRTDDPFIAKLTAQLQVEEVELCSQVERKFLNLLEGGCSAPIGALAKIKGDQIVFKGSLHDPNGYEAFFVEKTVDKGECLSQVSDWVNEILVAGGDKIMLKIKAQ</sequence>
<keyword evidence="7" id="KW-0627">Porphyrin biosynthesis</keyword>
<comment type="pathway">
    <text evidence="3">Porphyrin-containing compound metabolism; protoporphyrin-IX biosynthesis; coproporphyrinogen-III from 5-aminolevulinate: step 2/4.</text>
</comment>
<accession>A0AA37ST10</accession>
<name>A0AA37ST10_9BACT</name>
<evidence type="ECO:0000259" key="11">
    <source>
        <dbReference type="Pfam" id="PF03900"/>
    </source>
</evidence>
<dbReference type="NCBIfam" id="TIGR00212">
    <property type="entry name" value="hemC"/>
    <property type="match status" value="1"/>
</dbReference>
<comment type="cofactor">
    <cofactor evidence="1">
        <name>dipyrromethane</name>
        <dbReference type="ChEBI" id="CHEBI:60342"/>
    </cofactor>
</comment>
<dbReference type="RefSeq" id="WP_235292240.1">
    <property type="nucleotide sequence ID" value="NZ_BSOH01000027.1"/>
</dbReference>
<comment type="caution">
    <text evidence="12">The sequence shown here is derived from an EMBL/GenBank/DDBJ whole genome shotgun (WGS) entry which is preliminary data.</text>
</comment>
<dbReference type="Gene3D" id="3.30.160.40">
    <property type="entry name" value="Porphobilinogen deaminase, C-terminal domain"/>
    <property type="match status" value="1"/>
</dbReference>
<dbReference type="PROSITE" id="PS00533">
    <property type="entry name" value="PORPHOBILINOGEN_DEAM"/>
    <property type="match status" value="1"/>
</dbReference>
<dbReference type="InterPro" id="IPR022419">
    <property type="entry name" value="Porphobilin_deaminase_cofac_BS"/>
</dbReference>
<dbReference type="SUPFAM" id="SSF54782">
    <property type="entry name" value="Porphobilinogen deaminase (hydroxymethylbilane synthase), C-terminal domain"/>
    <property type="match status" value="1"/>
</dbReference>
<evidence type="ECO:0000256" key="2">
    <source>
        <dbReference type="ARBA" id="ARBA00002869"/>
    </source>
</evidence>
<evidence type="ECO:0000256" key="3">
    <source>
        <dbReference type="ARBA" id="ARBA00004735"/>
    </source>
</evidence>
<dbReference type="GO" id="GO:0005737">
    <property type="term" value="C:cytoplasm"/>
    <property type="evidence" value="ECO:0007669"/>
    <property type="project" value="UniProtKB-UniRule"/>
</dbReference>